<reference evidence="4" key="1">
    <citation type="submission" date="2019-08" db="EMBL/GenBank/DDBJ databases">
        <title>The genome of the North American firefly Photinus pyralis.</title>
        <authorList>
            <consortium name="Photinus pyralis genome working group"/>
            <person name="Fallon T.R."/>
            <person name="Sander Lower S.E."/>
            <person name="Weng J.-K."/>
        </authorList>
    </citation>
    <scope>NUCLEOTIDE SEQUENCE</scope>
    <source>
        <strain evidence="4">TRF0915ILg1</strain>
        <tissue evidence="4">Whole body</tissue>
    </source>
</reference>
<dbReference type="Proteomes" id="UP000801492">
    <property type="component" value="Unassembled WGS sequence"/>
</dbReference>
<dbReference type="GO" id="GO:0031929">
    <property type="term" value="P:TOR signaling"/>
    <property type="evidence" value="ECO:0007669"/>
    <property type="project" value="TreeGrafter"/>
</dbReference>
<dbReference type="PROSITE" id="PS50290">
    <property type="entry name" value="PI3_4_KINASE_3"/>
    <property type="match status" value="1"/>
</dbReference>
<dbReference type="OrthoDB" id="10065496at2759"/>
<protein>
    <submittedName>
        <fullName evidence="4">Uncharacterized protein</fullName>
    </submittedName>
</protein>
<dbReference type="FunFam" id="3.30.1010.10:FF:000010">
    <property type="entry name" value="serine/threonine-protein kinase SMG1 isoform X1"/>
    <property type="match status" value="1"/>
</dbReference>
<dbReference type="InterPro" id="IPR011009">
    <property type="entry name" value="Kinase-like_dom_sf"/>
</dbReference>
<dbReference type="SMART" id="SM00146">
    <property type="entry name" value="PI3Kc"/>
    <property type="match status" value="1"/>
</dbReference>
<feature type="domain" description="FAT" evidence="3">
    <location>
        <begin position="1"/>
        <end position="253"/>
    </location>
</feature>
<dbReference type="EMBL" id="VTPC01005341">
    <property type="protein sequence ID" value="KAF2896154.1"/>
    <property type="molecule type" value="Genomic_DNA"/>
</dbReference>
<dbReference type="AlphaFoldDB" id="A0A8K0CYW7"/>
<dbReference type="PANTHER" id="PTHR11139">
    <property type="entry name" value="ATAXIA TELANGIECTASIA MUTATED ATM -RELATED"/>
    <property type="match status" value="1"/>
</dbReference>
<sequence length="767" mass="87888">MENVRTNMIPRNELAVGKLLQFSVHQCITLAKNWFAFGTWCYRWGRKIVDHNSDIKNGVMDEDKLAVRECLPMITDEELMRIVEVLYLTPTCNEDDIDPNELNTSEIIQDQLKKIPILYGAHEEQLQALVQIWRKSQKRIYAYYELSADAYFKYLHLVTNSENINKSTECNTITATLRLLRLIVKHALELQNVLEDGLATTPTHPWKVIIPQLFSRLNHPEAYVRQRVSEFLCRVAEDAPHLITFPAVVGAVEGGVKFDFSEITMPKDCFSQSNDNNEDTEELNEIEDIYESDCEESKNVLQSCFKSMVETLSKQAPETITQVQLLVKELRRITLLWDELWLGTLAQYHSEIIQRQHQLEVEIEKVNENANLDKDEKISLITEKYRIIMKPIIFILEQLQSVTSVDPETPHEKQFQERYSDVVKEVLEKLKNPDHPDKPQESWQPLKLLQSKFQQKAHKRTAYSLKMQDISPLLANMKDTVIAMPGLAVSSKTCVTISSVSNHVSILPTKTKPKKLIFYGSDGQTYTYLFKGLEDLHLDERIMQFLSIANTMMAQGADGSSHNLYRARHYPVIPLGPRSGLISWVDGTTPVFALYKRWQQREAAKANTKTGPGQRSNSNPNVGVLRPSELFYNKLNPLLQEHGVKNPENRKEWPLAILKQVLTELKEETPSDLLAKELWCHSVNAGEWWQVVRNYSYSVAVMSTIGYIIGLGDRHLDNVLVDLTSGEVVHIDYNVCFEKGKTLRVPEKVPFRLTPNIEEALGVTGVE</sequence>
<dbReference type="PANTHER" id="PTHR11139:SF119">
    <property type="entry name" value="SERINE_THREONINE-PROTEIN KINASE SMG1"/>
    <property type="match status" value="1"/>
</dbReference>
<evidence type="ECO:0000259" key="2">
    <source>
        <dbReference type="PROSITE" id="PS50290"/>
    </source>
</evidence>
<dbReference type="InterPro" id="IPR014009">
    <property type="entry name" value="PIK_FAT"/>
</dbReference>
<dbReference type="GO" id="GO:0005737">
    <property type="term" value="C:cytoplasm"/>
    <property type="evidence" value="ECO:0007669"/>
    <property type="project" value="TreeGrafter"/>
</dbReference>
<dbReference type="GO" id="GO:0031932">
    <property type="term" value="C:TORC2 complex"/>
    <property type="evidence" value="ECO:0007669"/>
    <property type="project" value="TreeGrafter"/>
</dbReference>
<evidence type="ECO:0000259" key="3">
    <source>
        <dbReference type="PROSITE" id="PS51189"/>
    </source>
</evidence>
<dbReference type="InterPro" id="IPR000403">
    <property type="entry name" value="PI3/4_kinase_cat_dom"/>
</dbReference>
<feature type="domain" description="PI3K/PI4K catalytic" evidence="2">
    <location>
        <begin position="500"/>
        <end position="767"/>
    </location>
</feature>
<dbReference type="InterPro" id="IPR016024">
    <property type="entry name" value="ARM-type_fold"/>
</dbReference>
<evidence type="ECO:0000313" key="4">
    <source>
        <dbReference type="EMBL" id="KAF2896154.1"/>
    </source>
</evidence>
<dbReference type="SUPFAM" id="SSF56112">
    <property type="entry name" value="Protein kinase-like (PK-like)"/>
    <property type="match status" value="1"/>
</dbReference>
<feature type="compositionally biased region" description="Polar residues" evidence="1">
    <location>
        <begin position="607"/>
        <end position="621"/>
    </location>
</feature>
<dbReference type="GO" id="GO:0000184">
    <property type="term" value="P:nuclear-transcribed mRNA catabolic process, nonsense-mediated decay"/>
    <property type="evidence" value="ECO:0007669"/>
    <property type="project" value="InterPro"/>
</dbReference>
<dbReference type="InterPro" id="IPR036940">
    <property type="entry name" value="PI3/4_kinase_cat_sf"/>
</dbReference>
<feature type="non-terminal residue" evidence="4">
    <location>
        <position position="1"/>
    </location>
</feature>
<dbReference type="GO" id="GO:0016242">
    <property type="term" value="P:negative regulation of macroautophagy"/>
    <property type="evidence" value="ECO:0007669"/>
    <property type="project" value="TreeGrafter"/>
</dbReference>
<dbReference type="GO" id="GO:0005634">
    <property type="term" value="C:nucleus"/>
    <property type="evidence" value="ECO:0007669"/>
    <property type="project" value="TreeGrafter"/>
</dbReference>
<name>A0A8K0CYW7_IGNLU</name>
<dbReference type="CDD" id="cd05170">
    <property type="entry name" value="PIKKc_SMG1"/>
    <property type="match status" value="1"/>
</dbReference>
<gene>
    <name evidence="4" type="ORF">ILUMI_10017</name>
</gene>
<dbReference type="Pfam" id="PF00454">
    <property type="entry name" value="PI3_PI4_kinase"/>
    <property type="match status" value="1"/>
</dbReference>
<organism evidence="4 5">
    <name type="scientific">Ignelater luminosus</name>
    <name type="common">Cucubano</name>
    <name type="synonym">Pyrophorus luminosus</name>
    <dbReference type="NCBI Taxonomy" id="2038154"/>
    <lineage>
        <taxon>Eukaryota</taxon>
        <taxon>Metazoa</taxon>
        <taxon>Ecdysozoa</taxon>
        <taxon>Arthropoda</taxon>
        <taxon>Hexapoda</taxon>
        <taxon>Insecta</taxon>
        <taxon>Pterygota</taxon>
        <taxon>Neoptera</taxon>
        <taxon>Endopterygota</taxon>
        <taxon>Coleoptera</taxon>
        <taxon>Polyphaga</taxon>
        <taxon>Elateriformia</taxon>
        <taxon>Elateroidea</taxon>
        <taxon>Elateridae</taxon>
        <taxon>Agrypninae</taxon>
        <taxon>Pyrophorini</taxon>
        <taxon>Ignelater</taxon>
    </lineage>
</organism>
<accession>A0A8K0CYW7</accession>
<proteinExistence type="predicted"/>
<dbReference type="Gene3D" id="1.10.1070.11">
    <property type="entry name" value="Phosphatidylinositol 3-/4-kinase, catalytic domain"/>
    <property type="match status" value="1"/>
</dbReference>
<dbReference type="GO" id="GO:0004674">
    <property type="term" value="F:protein serine/threonine kinase activity"/>
    <property type="evidence" value="ECO:0007669"/>
    <property type="project" value="InterPro"/>
</dbReference>
<dbReference type="InterPro" id="IPR050517">
    <property type="entry name" value="DDR_Repair_Kinase"/>
</dbReference>
<feature type="region of interest" description="Disordered" evidence="1">
    <location>
        <begin position="603"/>
        <end position="622"/>
    </location>
</feature>
<comment type="caution">
    <text evidence="4">The sequence shown here is derived from an EMBL/GenBank/DDBJ whole genome shotgun (WGS) entry which is preliminary data.</text>
</comment>
<dbReference type="SUPFAM" id="SSF48371">
    <property type="entry name" value="ARM repeat"/>
    <property type="match status" value="1"/>
</dbReference>
<dbReference type="SMART" id="SM01345">
    <property type="entry name" value="Rapamycin_bind"/>
    <property type="match status" value="1"/>
</dbReference>
<keyword evidence="5" id="KW-1185">Reference proteome</keyword>
<evidence type="ECO:0000256" key="1">
    <source>
        <dbReference type="SAM" id="MobiDB-lite"/>
    </source>
</evidence>
<evidence type="ECO:0000313" key="5">
    <source>
        <dbReference type="Proteomes" id="UP000801492"/>
    </source>
</evidence>
<dbReference type="PROSITE" id="PS51189">
    <property type="entry name" value="FAT"/>
    <property type="match status" value="1"/>
</dbReference>
<dbReference type="InterPro" id="IPR039414">
    <property type="entry name" value="SMG1_PIKKc"/>
</dbReference>
<dbReference type="GO" id="GO:0031931">
    <property type="term" value="C:TORC1 complex"/>
    <property type="evidence" value="ECO:0007669"/>
    <property type="project" value="TreeGrafter"/>
</dbReference>
<dbReference type="Gene3D" id="3.30.1010.10">
    <property type="entry name" value="Phosphatidylinositol 3-kinase Catalytic Subunit, Chain A, domain 4"/>
    <property type="match status" value="1"/>
</dbReference>